<name>A0A821R5E9_9NEOP</name>
<accession>A0A821R5E9</accession>
<feature type="region of interest" description="Disordered" evidence="1">
    <location>
        <begin position="18"/>
        <end position="55"/>
    </location>
</feature>
<dbReference type="EMBL" id="CAJOBZ010000012">
    <property type="protein sequence ID" value="CAF4836527.1"/>
    <property type="molecule type" value="Genomic_DNA"/>
</dbReference>
<dbReference type="Proteomes" id="UP000663880">
    <property type="component" value="Unassembled WGS sequence"/>
</dbReference>
<organism evidence="2 3">
    <name type="scientific">Pieris macdunnoughi</name>
    <dbReference type="NCBI Taxonomy" id="345717"/>
    <lineage>
        <taxon>Eukaryota</taxon>
        <taxon>Metazoa</taxon>
        <taxon>Ecdysozoa</taxon>
        <taxon>Arthropoda</taxon>
        <taxon>Hexapoda</taxon>
        <taxon>Insecta</taxon>
        <taxon>Pterygota</taxon>
        <taxon>Neoptera</taxon>
        <taxon>Endopterygota</taxon>
        <taxon>Lepidoptera</taxon>
        <taxon>Glossata</taxon>
        <taxon>Ditrysia</taxon>
        <taxon>Papilionoidea</taxon>
        <taxon>Pieridae</taxon>
        <taxon>Pierinae</taxon>
        <taxon>Pieris</taxon>
    </lineage>
</organism>
<evidence type="ECO:0000313" key="2">
    <source>
        <dbReference type="EMBL" id="CAF4836527.1"/>
    </source>
</evidence>
<reference evidence="2" key="1">
    <citation type="submission" date="2021-02" db="EMBL/GenBank/DDBJ databases">
        <authorList>
            <person name="Steward A R."/>
        </authorList>
    </citation>
    <scope>NUCLEOTIDE SEQUENCE</scope>
</reference>
<sequence>MAGAPLAAPIHAAIKQAHAGSYGTSQRGERSRTFQESQPPKLQEQVRVVQKKDSRESRVALQVPLPVEEEREAVRGTLRLA</sequence>
<keyword evidence="3" id="KW-1185">Reference proteome</keyword>
<proteinExistence type="predicted"/>
<protein>
    <submittedName>
        <fullName evidence="2">Uncharacterized protein</fullName>
    </submittedName>
</protein>
<gene>
    <name evidence="2" type="ORF">PMACD_LOCUS5731</name>
</gene>
<comment type="caution">
    <text evidence="2">The sequence shown here is derived from an EMBL/GenBank/DDBJ whole genome shotgun (WGS) entry which is preliminary data.</text>
</comment>
<dbReference type="AlphaFoldDB" id="A0A821R5E9"/>
<evidence type="ECO:0000256" key="1">
    <source>
        <dbReference type="SAM" id="MobiDB-lite"/>
    </source>
</evidence>
<evidence type="ECO:0000313" key="3">
    <source>
        <dbReference type="Proteomes" id="UP000663880"/>
    </source>
</evidence>